<accession>A0A926FBD6</accession>
<keyword evidence="5" id="KW-1185">Reference proteome</keyword>
<sequence>MNITSIKIKKFATEGKMRAIASITIDDCFAIHDVKVIENNGKVFVAMPNKRLKDGTFKDVAHPINIETRKLIEDAVIEAYNNAEAEE</sequence>
<evidence type="ECO:0000256" key="2">
    <source>
        <dbReference type="ARBA" id="ARBA00023210"/>
    </source>
</evidence>
<dbReference type="InterPro" id="IPR007170">
    <property type="entry name" value="SpoVG"/>
</dbReference>
<evidence type="ECO:0000313" key="4">
    <source>
        <dbReference type="EMBL" id="MBC8595384.1"/>
    </source>
</evidence>
<protein>
    <submittedName>
        <fullName evidence="4">Septation regulator SpoVG</fullName>
    </submittedName>
</protein>
<dbReference type="AlphaFoldDB" id="A0A926FBD6"/>
<dbReference type="Pfam" id="PF04026">
    <property type="entry name" value="SpoVG"/>
    <property type="match status" value="1"/>
</dbReference>
<keyword evidence="3" id="KW-0131">Cell cycle</keyword>
<dbReference type="PANTHER" id="PTHR38429">
    <property type="entry name" value="SEPTATION PROTEIN SPOVG-RELATED"/>
    <property type="match status" value="1"/>
</dbReference>
<dbReference type="RefSeq" id="WP_178348425.1">
    <property type="nucleotide sequence ID" value="NZ_JACRTE010000001.1"/>
</dbReference>
<dbReference type="EMBL" id="JACRTE010000001">
    <property type="protein sequence ID" value="MBC8595384.1"/>
    <property type="molecule type" value="Genomic_DNA"/>
</dbReference>
<evidence type="ECO:0000256" key="3">
    <source>
        <dbReference type="ARBA" id="ARBA00023306"/>
    </source>
</evidence>
<dbReference type="Gene3D" id="3.30.1120.40">
    <property type="entry name" value="Stage V sporulation protein G"/>
    <property type="match status" value="1"/>
</dbReference>
<keyword evidence="1" id="KW-0132">Cell division</keyword>
<dbReference type="SUPFAM" id="SSF160537">
    <property type="entry name" value="SpoVG-like"/>
    <property type="match status" value="1"/>
</dbReference>
<dbReference type="InterPro" id="IPR036751">
    <property type="entry name" value="SpoVG_sf"/>
</dbReference>
<dbReference type="NCBIfam" id="NF009749">
    <property type="entry name" value="PRK13259.1"/>
    <property type="match status" value="1"/>
</dbReference>
<dbReference type="GO" id="GO:0000917">
    <property type="term" value="P:division septum assembly"/>
    <property type="evidence" value="ECO:0007669"/>
    <property type="project" value="UniProtKB-KW"/>
</dbReference>
<keyword evidence="2" id="KW-0717">Septation</keyword>
<dbReference type="GO" id="GO:0030435">
    <property type="term" value="P:sporulation resulting in formation of a cellular spore"/>
    <property type="evidence" value="ECO:0007669"/>
    <property type="project" value="InterPro"/>
</dbReference>
<evidence type="ECO:0000256" key="1">
    <source>
        <dbReference type="ARBA" id="ARBA00022618"/>
    </source>
</evidence>
<comment type="caution">
    <text evidence="4">The sequence shown here is derived from an EMBL/GenBank/DDBJ whole genome shotgun (WGS) entry which is preliminary data.</text>
</comment>
<proteinExistence type="predicted"/>
<gene>
    <name evidence="4" type="primary">spoVG</name>
    <name evidence="4" type="ORF">H8706_00675</name>
</gene>
<reference evidence="4" key="1">
    <citation type="submission" date="2020-08" db="EMBL/GenBank/DDBJ databases">
        <title>Genome public.</title>
        <authorList>
            <person name="Liu C."/>
            <person name="Sun Q."/>
        </authorList>
    </citation>
    <scope>NUCLEOTIDE SEQUENCE</scope>
    <source>
        <strain evidence="4">NSJ-50</strain>
    </source>
</reference>
<organism evidence="4 5">
    <name type="scientific">Qingrenia yutianensis</name>
    <dbReference type="NCBI Taxonomy" id="2763676"/>
    <lineage>
        <taxon>Bacteria</taxon>
        <taxon>Bacillati</taxon>
        <taxon>Bacillota</taxon>
        <taxon>Clostridia</taxon>
        <taxon>Eubacteriales</taxon>
        <taxon>Oscillospiraceae</taxon>
        <taxon>Qingrenia</taxon>
    </lineage>
</organism>
<evidence type="ECO:0000313" key="5">
    <source>
        <dbReference type="Proteomes" id="UP000647416"/>
    </source>
</evidence>
<name>A0A926FBD6_9FIRM</name>
<dbReference type="PANTHER" id="PTHR38429:SF1">
    <property type="entry name" value="SEPTATION PROTEIN SPOVG-RELATED"/>
    <property type="match status" value="1"/>
</dbReference>
<dbReference type="Proteomes" id="UP000647416">
    <property type="component" value="Unassembled WGS sequence"/>
</dbReference>